<feature type="transmembrane region" description="Helical" evidence="1">
    <location>
        <begin position="255"/>
        <end position="273"/>
    </location>
</feature>
<dbReference type="AlphaFoldDB" id="A0A2W5KKI3"/>
<feature type="transmembrane region" description="Helical" evidence="1">
    <location>
        <begin position="434"/>
        <end position="452"/>
    </location>
</feature>
<sequence>MSAIENRRDPQHEAAAPRPVARGWRVAIALLLILGLIRALTLWAHQPLYAYANSYDQVRYTACFDLYPDRPADVPPTQNSPQAPYAQYRFIATDDPMCYWSSELAFQGATVAVYALAEAFGGGPLHSVRVIGLLRLAAWAALAIALTIGFLRRGRPGAALIHAVIVAVVLADPGNTLYLNTFYAEWTALLAAWALFALLVLWRDQVRSRWRFAVLMLLAFALAASKIQHLLLPLALAIVLVIADRLRLRHTSWRSAAILIGALAGLWMQFIQLQRPGQMVDSIRQYNQAHVVFTAFLPMASDRVALLDELGLDRSCEAFSGLRAWQLPDMPDRACPGLSGFTRGTELVTLLRHPDLAARVVWGGVRALDPWLARNIGHVEGAEFALIPPTTPSLGQALHAAPPLQAAVLALPLIALIVLVARHGLRRDAPLRDHAALTVVLMVVTLVITVLGDGLADVAKQGHLLVNAALAFVIIAIGAAIGAWIERPRSPPRTAPP</sequence>
<keyword evidence="1" id="KW-0472">Membrane</keyword>
<feature type="transmembrane region" description="Helical" evidence="1">
    <location>
        <begin position="130"/>
        <end position="151"/>
    </location>
</feature>
<gene>
    <name evidence="2" type="ORF">DI564_08815</name>
</gene>
<evidence type="ECO:0000256" key="1">
    <source>
        <dbReference type="SAM" id="Phobius"/>
    </source>
</evidence>
<dbReference type="EMBL" id="QFPO01000006">
    <property type="protein sequence ID" value="PZQ15425.1"/>
    <property type="molecule type" value="Genomic_DNA"/>
</dbReference>
<dbReference type="Proteomes" id="UP000249046">
    <property type="component" value="Unassembled WGS sequence"/>
</dbReference>
<feature type="transmembrane region" description="Helical" evidence="1">
    <location>
        <begin position="464"/>
        <end position="485"/>
    </location>
</feature>
<feature type="transmembrane region" description="Helical" evidence="1">
    <location>
        <begin position="214"/>
        <end position="243"/>
    </location>
</feature>
<keyword evidence="1" id="KW-1133">Transmembrane helix</keyword>
<comment type="caution">
    <text evidence="2">The sequence shown here is derived from an EMBL/GenBank/DDBJ whole genome shotgun (WGS) entry which is preliminary data.</text>
</comment>
<feature type="transmembrane region" description="Helical" evidence="1">
    <location>
        <begin position="158"/>
        <end position="177"/>
    </location>
</feature>
<evidence type="ECO:0000313" key="2">
    <source>
        <dbReference type="EMBL" id="PZQ15425.1"/>
    </source>
</evidence>
<evidence type="ECO:0008006" key="4">
    <source>
        <dbReference type="Google" id="ProtNLM"/>
    </source>
</evidence>
<organism evidence="2 3">
    <name type="scientific">Rhodanobacter denitrificans</name>
    <dbReference type="NCBI Taxonomy" id="666685"/>
    <lineage>
        <taxon>Bacteria</taxon>
        <taxon>Pseudomonadati</taxon>
        <taxon>Pseudomonadota</taxon>
        <taxon>Gammaproteobacteria</taxon>
        <taxon>Lysobacterales</taxon>
        <taxon>Rhodanobacteraceae</taxon>
        <taxon>Rhodanobacter</taxon>
    </lineage>
</organism>
<feature type="transmembrane region" description="Helical" evidence="1">
    <location>
        <begin position="404"/>
        <end position="422"/>
    </location>
</feature>
<reference evidence="2 3" key="1">
    <citation type="submission" date="2017-08" db="EMBL/GenBank/DDBJ databases">
        <title>Infants hospitalized years apart are colonized by the same room-sourced microbial strains.</title>
        <authorList>
            <person name="Brooks B."/>
            <person name="Olm M.R."/>
            <person name="Firek B.A."/>
            <person name="Baker R."/>
            <person name="Thomas B.C."/>
            <person name="Morowitz M.J."/>
            <person name="Banfield J.F."/>
        </authorList>
    </citation>
    <scope>NUCLEOTIDE SEQUENCE [LARGE SCALE GENOMIC DNA]</scope>
    <source>
        <strain evidence="2">S2_005_003_R2_42</strain>
    </source>
</reference>
<protein>
    <recommendedName>
        <fullName evidence="4">Glycosyltransferase RgtA/B/C/D-like domain-containing protein</fullName>
    </recommendedName>
</protein>
<keyword evidence="1" id="KW-0812">Transmembrane</keyword>
<evidence type="ECO:0000313" key="3">
    <source>
        <dbReference type="Proteomes" id="UP000249046"/>
    </source>
</evidence>
<feature type="transmembrane region" description="Helical" evidence="1">
    <location>
        <begin position="183"/>
        <end position="202"/>
    </location>
</feature>
<name>A0A2W5KKI3_9GAMM</name>
<feature type="transmembrane region" description="Helical" evidence="1">
    <location>
        <begin position="26"/>
        <end position="45"/>
    </location>
</feature>
<proteinExistence type="predicted"/>
<accession>A0A2W5KKI3</accession>